<dbReference type="PANTHER" id="PTHR14969:SF13">
    <property type="entry name" value="AT30094P"/>
    <property type="match status" value="1"/>
</dbReference>
<protein>
    <recommendedName>
        <fullName evidence="2">Phosphatidic acid phosphatase type 2/haloperoxidase domain-containing protein</fullName>
    </recommendedName>
</protein>
<accession>A0A6J4QVJ5</accession>
<dbReference type="SMART" id="SM00014">
    <property type="entry name" value="acidPPc"/>
    <property type="match status" value="1"/>
</dbReference>
<organism evidence="3">
    <name type="scientific">uncultured Rubrobacteraceae bacterium</name>
    <dbReference type="NCBI Taxonomy" id="349277"/>
    <lineage>
        <taxon>Bacteria</taxon>
        <taxon>Bacillati</taxon>
        <taxon>Actinomycetota</taxon>
        <taxon>Rubrobacteria</taxon>
        <taxon>Rubrobacterales</taxon>
        <taxon>Rubrobacteraceae</taxon>
        <taxon>environmental samples</taxon>
    </lineage>
</organism>
<dbReference type="Pfam" id="PF01569">
    <property type="entry name" value="PAP2"/>
    <property type="match status" value="1"/>
</dbReference>
<keyword evidence="1" id="KW-1133">Transmembrane helix</keyword>
<dbReference type="SUPFAM" id="SSF48317">
    <property type="entry name" value="Acid phosphatase/Vanadium-dependent haloperoxidase"/>
    <property type="match status" value="1"/>
</dbReference>
<sequence length="218" mass="22963">MKGDNRLILLLSTAAFLVCSAAAGVGLFRPFDVLVLDLALRIDSGVLDVAGMITSLVGGVEFVAVAAVALAAGLLVQGRGRLALRLVVAFLVTGLVELAAKTVVPQPPVPEEAMRTSDPSLLDVTTPYPYPSGHMLRAVLLLGAIYVLWPSRPGRVALLIFLAASATSRVYLGTHWPSDVIGGTLLGIAGLAWAFEEQNVTDQTGSRHANVRRKDLKS</sequence>
<proteinExistence type="predicted"/>
<feature type="domain" description="Phosphatidic acid phosphatase type 2/haloperoxidase" evidence="2">
    <location>
        <begin position="83"/>
        <end position="195"/>
    </location>
</feature>
<gene>
    <name evidence="3" type="ORF">AVDCRST_MAG58-1646</name>
</gene>
<dbReference type="PANTHER" id="PTHR14969">
    <property type="entry name" value="SPHINGOSINE-1-PHOSPHATE PHOSPHOHYDROLASE"/>
    <property type="match status" value="1"/>
</dbReference>
<reference evidence="3" key="1">
    <citation type="submission" date="2020-02" db="EMBL/GenBank/DDBJ databases">
        <authorList>
            <person name="Meier V. D."/>
        </authorList>
    </citation>
    <scope>NUCLEOTIDE SEQUENCE</scope>
    <source>
        <strain evidence="3">AVDCRST_MAG58</strain>
    </source>
</reference>
<evidence type="ECO:0000256" key="1">
    <source>
        <dbReference type="SAM" id="Phobius"/>
    </source>
</evidence>
<name>A0A6J4QVJ5_9ACTN</name>
<dbReference type="AlphaFoldDB" id="A0A6J4QVJ5"/>
<feature type="transmembrane region" description="Helical" evidence="1">
    <location>
        <begin position="128"/>
        <end position="149"/>
    </location>
</feature>
<keyword evidence="1" id="KW-0472">Membrane</keyword>
<dbReference type="Gene3D" id="1.20.144.10">
    <property type="entry name" value="Phosphatidic acid phosphatase type 2/haloperoxidase"/>
    <property type="match status" value="1"/>
</dbReference>
<dbReference type="EMBL" id="CADCVF010000036">
    <property type="protein sequence ID" value="CAA9456363.1"/>
    <property type="molecule type" value="Genomic_DNA"/>
</dbReference>
<evidence type="ECO:0000313" key="3">
    <source>
        <dbReference type="EMBL" id="CAA9456363.1"/>
    </source>
</evidence>
<keyword evidence="1" id="KW-0812">Transmembrane</keyword>
<dbReference type="InterPro" id="IPR036938">
    <property type="entry name" value="PAP2/HPO_sf"/>
</dbReference>
<feature type="transmembrane region" description="Helical" evidence="1">
    <location>
        <begin position="82"/>
        <end position="100"/>
    </location>
</feature>
<feature type="transmembrane region" description="Helical" evidence="1">
    <location>
        <begin position="46"/>
        <end position="75"/>
    </location>
</feature>
<dbReference type="InterPro" id="IPR000326">
    <property type="entry name" value="PAP2/HPO"/>
</dbReference>
<evidence type="ECO:0000259" key="2">
    <source>
        <dbReference type="SMART" id="SM00014"/>
    </source>
</evidence>